<dbReference type="InterPro" id="IPR021233">
    <property type="entry name" value="DUF2783"/>
</dbReference>
<dbReference type="RefSeq" id="WP_374425438.1">
    <property type="nucleotide sequence ID" value="NZ_JBHRXJ010000002.1"/>
</dbReference>
<organism evidence="1 2">
    <name type="scientific">Paracoccus mangrovi</name>
    <dbReference type="NCBI Taxonomy" id="1715645"/>
    <lineage>
        <taxon>Bacteria</taxon>
        <taxon>Pseudomonadati</taxon>
        <taxon>Pseudomonadota</taxon>
        <taxon>Alphaproteobacteria</taxon>
        <taxon>Rhodobacterales</taxon>
        <taxon>Paracoccaceae</taxon>
        <taxon>Paracoccus</taxon>
    </lineage>
</organism>
<gene>
    <name evidence="1" type="ORF">ACFOMH_04130</name>
</gene>
<comment type="caution">
    <text evidence="1">The sequence shown here is derived from an EMBL/GenBank/DDBJ whole genome shotgun (WGS) entry which is preliminary data.</text>
</comment>
<dbReference type="Proteomes" id="UP001595721">
    <property type="component" value="Unassembled WGS sequence"/>
</dbReference>
<proteinExistence type="predicted"/>
<sequence length="63" mass="6899">MSALNLAPNLTGHDDLYAELVRMHDGLSEAESLGLWSRLALVLMNHIGEREVIAQAMAVARAR</sequence>
<evidence type="ECO:0000313" key="1">
    <source>
        <dbReference type="EMBL" id="MFC3527351.1"/>
    </source>
</evidence>
<keyword evidence="2" id="KW-1185">Reference proteome</keyword>
<protein>
    <submittedName>
        <fullName evidence="1">DUF2783 domain-containing protein</fullName>
    </submittedName>
</protein>
<evidence type="ECO:0000313" key="2">
    <source>
        <dbReference type="Proteomes" id="UP001595721"/>
    </source>
</evidence>
<dbReference type="Pfam" id="PF10932">
    <property type="entry name" value="DUF2783"/>
    <property type="match status" value="1"/>
</dbReference>
<name>A0ABV7QZA6_9RHOB</name>
<dbReference type="EMBL" id="JBHRXJ010000002">
    <property type="protein sequence ID" value="MFC3527351.1"/>
    <property type="molecule type" value="Genomic_DNA"/>
</dbReference>
<reference evidence="2" key="1">
    <citation type="journal article" date="2019" name="Int. J. Syst. Evol. Microbiol.">
        <title>The Global Catalogue of Microorganisms (GCM) 10K type strain sequencing project: providing services to taxonomists for standard genome sequencing and annotation.</title>
        <authorList>
            <consortium name="The Broad Institute Genomics Platform"/>
            <consortium name="The Broad Institute Genome Sequencing Center for Infectious Disease"/>
            <person name="Wu L."/>
            <person name="Ma J."/>
        </authorList>
    </citation>
    <scope>NUCLEOTIDE SEQUENCE [LARGE SCALE GENOMIC DNA]</scope>
    <source>
        <strain evidence="2">KCTC 42899</strain>
    </source>
</reference>
<accession>A0ABV7QZA6</accession>